<dbReference type="InterPro" id="IPR000917">
    <property type="entry name" value="Sulfatase_N"/>
</dbReference>
<evidence type="ECO:0000313" key="5">
    <source>
        <dbReference type="Proteomes" id="UP001217089"/>
    </source>
</evidence>
<dbReference type="Gene3D" id="3.30.1120.10">
    <property type="match status" value="1"/>
</dbReference>
<keyword evidence="5" id="KW-1185">Reference proteome</keyword>
<evidence type="ECO:0000256" key="1">
    <source>
        <dbReference type="ARBA" id="ARBA00001913"/>
    </source>
</evidence>
<dbReference type="PANTHER" id="PTHR42693:SF49">
    <property type="entry name" value="SULFATASE N-TERMINAL DOMAIN-CONTAINING PROTEIN"/>
    <property type="match status" value="1"/>
</dbReference>
<dbReference type="Pfam" id="PF14707">
    <property type="entry name" value="Sulfatase_C"/>
    <property type="match status" value="1"/>
</dbReference>
<protein>
    <recommendedName>
        <fullName evidence="3">Sulfatase N-terminal domain-containing protein</fullName>
    </recommendedName>
</protein>
<sequence>MLMRDFEVVEQPIRLKGLTERLSKEGIEFMESRKKDKIPFFLVLSYTHVHTAIEVAEEFRGRTKHGRYGDAVEELDSGIGKVMASLQNLELADNTIVYFTSDNGGHKEERGLNGEIDGGYNGIFKGGKAQGAVEGAIRVPSAVKWPGKIPAGTTVDEPTWQMDMFTTMANVMNISVPMERQIDGQNLLPLLSGQEKISPHEYFVHYCGEDVHAVRYRPRAGRKVWKLVYNTPNYLPGQDTCEYLCSCQSSITLDPPVLYELTSDPGERQPIKTSTSKEYQEIANKINMALHHHKDGIVPVEKQFSLHNLWWQPRLQICCNFPICECIDSKYS</sequence>
<organism evidence="4 5">
    <name type="scientific">Tegillarca granosa</name>
    <name type="common">Malaysian cockle</name>
    <name type="synonym">Anadara granosa</name>
    <dbReference type="NCBI Taxonomy" id="220873"/>
    <lineage>
        <taxon>Eukaryota</taxon>
        <taxon>Metazoa</taxon>
        <taxon>Spiralia</taxon>
        <taxon>Lophotrochozoa</taxon>
        <taxon>Mollusca</taxon>
        <taxon>Bivalvia</taxon>
        <taxon>Autobranchia</taxon>
        <taxon>Pteriomorphia</taxon>
        <taxon>Arcoida</taxon>
        <taxon>Arcoidea</taxon>
        <taxon>Arcidae</taxon>
        <taxon>Tegillarca</taxon>
    </lineage>
</organism>
<dbReference type="PANTHER" id="PTHR42693">
    <property type="entry name" value="ARYLSULFATASE FAMILY MEMBER"/>
    <property type="match status" value="1"/>
</dbReference>
<comment type="cofactor">
    <cofactor evidence="1">
        <name>Ca(2+)</name>
        <dbReference type="ChEBI" id="CHEBI:29108"/>
    </cofactor>
</comment>
<name>A0ABQ9EUL7_TEGGR</name>
<accession>A0ABQ9EUL7</accession>
<proteinExistence type="inferred from homology"/>
<gene>
    <name evidence="4" type="ORF">KUTeg_013748</name>
</gene>
<reference evidence="4 5" key="1">
    <citation type="submission" date="2022-12" db="EMBL/GenBank/DDBJ databases">
        <title>Chromosome-level genome of Tegillarca granosa.</title>
        <authorList>
            <person name="Kim J."/>
        </authorList>
    </citation>
    <scope>NUCLEOTIDE SEQUENCE [LARGE SCALE GENOMIC DNA]</scope>
    <source>
        <strain evidence="4">Teg-2019</strain>
        <tissue evidence="4">Adductor muscle</tissue>
    </source>
</reference>
<feature type="domain" description="Sulfatase N-terminal" evidence="3">
    <location>
        <begin position="16"/>
        <end position="174"/>
    </location>
</feature>
<evidence type="ECO:0000256" key="2">
    <source>
        <dbReference type="ARBA" id="ARBA00008779"/>
    </source>
</evidence>
<comment type="caution">
    <text evidence="4">The sequence shown here is derived from an EMBL/GenBank/DDBJ whole genome shotgun (WGS) entry which is preliminary data.</text>
</comment>
<dbReference type="Gene3D" id="3.40.720.10">
    <property type="entry name" value="Alkaline Phosphatase, subunit A"/>
    <property type="match status" value="1"/>
</dbReference>
<dbReference type="EMBL" id="JARBDR010000657">
    <property type="protein sequence ID" value="KAJ8308874.1"/>
    <property type="molecule type" value="Genomic_DNA"/>
</dbReference>
<dbReference type="Pfam" id="PF00884">
    <property type="entry name" value="Sulfatase"/>
    <property type="match status" value="1"/>
</dbReference>
<dbReference type="SUPFAM" id="SSF53649">
    <property type="entry name" value="Alkaline phosphatase-like"/>
    <property type="match status" value="1"/>
</dbReference>
<dbReference type="Proteomes" id="UP001217089">
    <property type="component" value="Unassembled WGS sequence"/>
</dbReference>
<evidence type="ECO:0000259" key="3">
    <source>
        <dbReference type="Pfam" id="PF00884"/>
    </source>
</evidence>
<comment type="similarity">
    <text evidence="2">Belongs to the sulfatase family.</text>
</comment>
<evidence type="ECO:0000313" key="4">
    <source>
        <dbReference type="EMBL" id="KAJ8308874.1"/>
    </source>
</evidence>
<dbReference type="InterPro" id="IPR017850">
    <property type="entry name" value="Alkaline_phosphatase_core_sf"/>
</dbReference>
<dbReference type="InterPro" id="IPR050738">
    <property type="entry name" value="Sulfatase"/>
</dbReference>